<feature type="region of interest" description="Disordered" evidence="1">
    <location>
        <begin position="1"/>
        <end position="27"/>
    </location>
</feature>
<protein>
    <submittedName>
        <fullName evidence="2">Uncharacterized protein</fullName>
    </submittedName>
</protein>
<feature type="non-terminal residue" evidence="2">
    <location>
        <position position="127"/>
    </location>
</feature>
<proteinExistence type="predicted"/>
<evidence type="ECO:0000313" key="2">
    <source>
        <dbReference type="EMBL" id="JAQ00395.1"/>
    </source>
</evidence>
<reference evidence="2" key="1">
    <citation type="journal article" date="2016" name="Gigascience">
        <title>De novo construction of an expanded transcriptome assembly for the western tarnished plant bug, Lygus hesperus.</title>
        <authorList>
            <person name="Tassone E.E."/>
            <person name="Geib S.M."/>
            <person name="Hall B."/>
            <person name="Fabrick J.A."/>
            <person name="Brent C.S."/>
            <person name="Hull J.J."/>
        </authorList>
    </citation>
    <scope>NUCLEOTIDE SEQUENCE</scope>
</reference>
<gene>
    <name evidence="2" type="ORF">g.15699</name>
</gene>
<feature type="region of interest" description="Disordered" evidence="1">
    <location>
        <begin position="64"/>
        <end position="89"/>
    </location>
</feature>
<organism evidence="2">
    <name type="scientific">Lygus hesperus</name>
    <name type="common">Western plant bug</name>
    <dbReference type="NCBI Taxonomy" id="30085"/>
    <lineage>
        <taxon>Eukaryota</taxon>
        <taxon>Metazoa</taxon>
        <taxon>Ecdysozoa</taxon>
        <taxon>Arthropoda</taxon>
        <taxon>Hexapoda</taxon>
        <taxon>Insecta</taxon>
        <taxon>Pterygota</taxon>
        <taxon>Neoptera</taxon>
        <taxon>Paraneoptera</taxon>
        <taxon>Hemiptera</taxon>
        <taxon>Heteroptera</taxon>
        <taxon>Panheteroptera</taxon>
        <taxon>Cimicomorpha</taxon>
        <taxon>Miridae</taxon>
        <taxon>Mirini</taxon>
        <taxon>Lygus</taxon>
    </lineage>
</organism>
<evidence type="ECO:0000256" key="1">
    <source>
        <dbReference type="SAM" id="MobiDB-lite"/>
    </source>
</evidence>
<dbReference type="EMBL" id="GDHC01018234">
    <property type="protein sequence ID" value="JAQ00395.1"/>
    <property type="molecule type" value="Transcribed_RNA"/>
</dbReference>
<feature type="compositionally biased region" description="Polar residues" evidence="1">
    <location>
        <begin position="67"/>
        <end position="77"/>
    </location>
</feature>
<feature type="compositionally biased region" description="Basic and acidic residues" evidence="1">
    <location>
        <begin position="11"/>
        <end position="21"/>
    </location>
</feature>
<accession>A0A146KXR4</accession>
<dbReference type="AlphaFoldDB" id="A0A146KXR4"/>
<sequence>MSGGVAYESLTQDHEQEDKGEGSSIPTCAAISVDMPVTFIETARIWMIVKVTILEAREETPEGIVSGTITQTGTTAEGVSGPPADMTTTTATGEVADEDTDIKEVDLKVSLSNLLISCALDVIVLCK</sequence>
<name>A0A146KXR4_LYGHE</name>